<evidence type="ECO:0000313" key="6">
    <source>
        <dbReference type="EMBL" id="NML16896.1"/>
    </source>
</evidence>
<dbReference type="InterPro" id="IPR007318">
    <property type="entry name" value="Phopholipid_MeTrfase"/>
</dbReference>
<feature type="transmembrane region" description="Helical" evidence="5">
    <location>
        <begin position="97"/>
        <end position="127"/>
    </location>
</feature>
<protein>
    <submittedName>
        <fullName evidence="6">Isoprenylcysteine carboxylmethyltransferase family protein</fullName>
    </submittedName>
</protein>
<comment type="caution">
    <text evidence="6">The sequence shown here is derived from an EMBL/GenBank/DDBJ whole genome shotgun (WGS) entry which is preliminary data.</text>
</comment>
<keyword evidence="7" id="KW-1185">Reference proteome</keyword>
<keyword evidence="2 5" id="KW-0812">Transmembrane</keyword>
<accession>A0A848FD33</accession>
<keyword evidence="6" id="KW-0489">Methyltransferase</keyword>
<evidence type="ECO:0000313" key="7">
    <source>
        <dbReference type="Proteomes" id="UP000574067"/>
    </source>
</evidence>
<dbReference type="PANTHER" id="PTHR12714">
    <property type="entry name" value="PROTEIN-S ISOPRENYLCYSTEINE O-METHYLTRANSFERASE"/>
    <property type="match status" value="1"/>
</dbReference>
<keyword evidence="6" id="KW-0808">Transferase</keyword>
<proteinExistence type="predicted"/>
<evidence type="ECO:0000256" key="5">
    <source>
        <dbReference type="SAM" id="Phobius"/>
    </source>
</evidence>
<name>A0A848FD33_9BURK</name>
<dbReference type="PANTHER" id="PTHR12714:SF24">
    <property type="entry name" value="SLR1182 PROTEIN"/>
    <property type="match status" value="1"/>
</dbReference>
<reference evidence="6 7" key="1">
    <citation type="submission" date="2020-04" db="EMBL/GenBank/DDBJ databases">
        <title>Azohydromonas sp. isolated from soil.</title>
        <authorList>
            <person name="Dahal R.H."/>
        </authorList>
    </citation>
    <scope>NUCLEOTIDE SEQUENCE [LARGE SCALE GENOMIC DNA]</scope>
    <source>
        <strain evidence="6 7">G-1-1-14</strain>
    </source>
</reference>
<evidence type="ECO:0000256" key="2">
    <source>
        <dbReference type="ARBA" id="ARBA00022692"/>
    </source>
</evidence>
<dbReference type="Proteomes" id="UP000574067">
    <property type="component" value="Unassembled WGS sequence"/>
</dbReference>
<keyword evidence="3 5" id="KW-1133">Transmembrane helix</keyword>
<dbReference type="GO" id="GO:0032259">
    <property type="term" value="P:methylation"/>
    <property type="evidence" value="ECO:0007669"/>
    <property type="project" value="UniProtKB-KW"/>
</dbReference>
<comment type="subcellular location">
    <subcellularLocation>
        <location evidence="1">Endomembrane system</location>
        <topology evidence="1">Multi-pass membrane protein</topology>
    </subcellularLocation>
</comment>
<organism evidence="6 7">
    <name type="scientific">Azohydromonas caseinilytica</name>
    <dbReference type="NCBI Taxonomy" id="2728836"/>
    <lineage>
        <taxon>Bacteria</taxon>
        <taxon>Pseudomonadati</taxon>
        <taxon>Pseudomonadota</taxon>
        <taxon>Betaproteobacteria</taxon>
        <taxon>Burkholderiales</taxon>
        <taxon>Sphaerotilaceae</taxon>
        <taxon>Azohydromonas</taxon>
    </lineage>
</organism>
<dbReference type="Pfam" id="PF04191">
    <property type="entry name" value="PEMT"/>
    <property type="match status" value="1"/>
</dbReference>
<dbReference type="GO" id="GO:0012505">
    <property type="term" value="C:endomembrane system"/>
    <property type="evidence" value="ECO:0007669"/>
    <property type="project" value="UniProtKB-SubCell"/>
</dbReference>
<dbReference type="RefSeq" id="WP_169161794.1">
    <property type="nucleotide sequence ID" value="NZ_JABBFW010000013.1"/>
</dbReference>
<evidence type="ECO:0000256" key="1">
    <source>
        <dbReference type="ARBA" id="ARBA00004127"/>
    </source>
</evidence>
<dbReference type="GO" id="GO:0008168">
    <property type="term" value="F:methyltransferase activity"/>
    <property type="evidence" value="ECO:0007669"/>
    <property type="project" value="UniProtKB-KW"/>
</dbReference>
<feature type="transmembrane region" description="Helical" evidence="5">
    <location>
        <begin position="45"/>
        <end position="65"/>
    </location>
</feature>
<feature type="transmembrane region" description="Helical" evidence="5">
    <location>
        <begin position="12"/>
        <end position="33"/>
    </location>
</feature>
<evidence type="ECO:0000256" key="3">
    <source>
        <dbReference type="ARBA" id="ARBA00022989"/>
    </source>
</evidence>
<dbReference type="Gene3D" id="1.20.120.1630">
    <property type="match status" value="1"/>
</dbReference>
<sequence length="158" mass="17379">MRRDTLLLLELRIPPVLLVLITGAGMFLLARAFPRWTMPLPGRVPLALALAATGAAVALAGVAAFRRARTTVNPITPQASSALVVSGVYRFSRNPMYLGFLLLLCGWAVLLAHAPAALLLPLFVAWMNRFQIRPEERALAARFGDGYAAYARRVRRWL</sequence>
<keyword evidence="4 5" id="KW-0472">Membrane</keyword>
<dbReference type="AlphaFoldDB" id="A0A848FD33"/>
<gene>
    <name evidence="6" type="ORF">HHL10_18095</name>
</gene>
<evidence type="ECO:0000256" key="4">
    <source>
        <dbReference type="ARBA" id="ARBA00023136"/>
    </source>
</evidence>
<dbReference type="EMBL" id="JABBFW010000013">
    <property type="protein sequence ID" value="NML16896.1"/>
    <property type="molecule type" value="Genomic_DNA"/>
</dbReference>